<dbReference type="Proteomes" id="UP001501410">
    <property type="component" value="Unassembled WGS sequence"/>
</dbReference>
<dbReference type="InterPro" id="IPR026444">
    <property type="entry name" value="Secre_tail"/>
</dbReference>
<gene>
    <name evidence="3" type="ORF">GCM10023092_13680</name>
</gene>
<keyword evidence="1" id="KW-0732">Signal</keyword>
<evidence type="ECO:0000313" key="3">
    <source>
        <dbReference type="EMBL" id="GAA4453399.1"/>
    </source>
</evidence>
<reference evidence="4" key="1">
    <citation type="journal article" date="2019" name="Int. J. Syst. Evol. Microbiol.">
        <title>The Global Catalogue of Microorganisms (GCM) 10K type strain sequencing project: providing services to taxonomists for standard genome sequencing and annotation.</title>
        <authorList>
            <consortium name="The Broad Institute Genomics Platform"/>
            <consortium name="The Broad Institute Genome Sequencing Center for Infectious Disease"/>
            <person name="Wu L."/>
            <person name="Ma J."/>
        </authorList>
    </citation>
    <scope>NUCLEOTIDE SEQUENCE [LARGE SCALE GENOMIC DNA]</scope>
    <source>
        <strain evidence="4">JCM 31921</strain>
    </source>
</reference>
<feature type="chain" id="PRO_5046534948" description="Secretion system C-terminal sorting domain-containing protein" evidence="1">
    <location>
        <begin position="21"/>
        <end position="330"/>
    </location>
</feature>
<dbReference type="RefSeq" id="WP_344824436.1">
    <property type="nucleotide sequence ID" value="NZ_BAABEZ010000022.1"/>
</dbReference>
<proteinExistence type="predicted"/>
<dbReference type="Pfam" id="PF18962">
    <property type="entry name" value="Por_Secre_tail"/>
    <property type="match status" value="1"/>
</dbReference>
<name>A0ABP8MNL0_9BACT</name>
<evidence type="ECO:0000313" key="4">
    <source>
        <dbReference type="Proteomes" id="UP001501410"/>
    </source>
</evidence>
<feature type="signal peptide" evidence="1">
    <location>
        <begin position="1"/>
        <end position="20"/>
    </location>
</feature>
<dbReference type="NCBIfam" id="TIGR04183">
    <property type="entry name" value="Por_Secre_tail"/>
    <property type="match status" value="1"/>
</dbReference>
<dbReference type="EMBL" id="BAABEZ010000022">
    <property type="protein sequence ID" value="GAA4453399.1"/>
    <property type="molecule type" value="Genomic_DNA"/>
</dbReference>
<protein>
    <recommendedName>
        <fullName evidence="2">Secretion system C-terminal sorting domain-containing protein</fullName>
    </recommendedName>
</protein>
<evidence type="ECO:0000259" key="2">
    <source>
        <dbReference type="Pfam" id="PF18962"/>
    </source>
</evidence>
<evidence type="ECO:0000256" key="1">
    <source>
        <dbReference type="SAM" id="SignalP"/>
    </source>
</evidence>
<feature type="domain" description="Secretion system C-terminal sorting" evidence="2">
    <location>
        <begin position="257"/>
        <end position="321"/>
    </location>
</feature>
<comment type="caution">
    <text evidence="3">The sequence shown here is derived from an EMBL/GenBank/DDBJ whole genome shotgun (WGS) entry which is preliminary data.</text>
</comment>
<sequence length="330" mass="35579">MKPLILISSLLLSLSFFASAQTTQFAPVGAVWYHNAGNGVFRTTSVKDTVIGSVNCRRLEQKAMTDTALAKLGFGIYDQKPLFVYNNEDTVFIYNDFLGSFTPLYVFNVHPGDTVRFPAIQLYSYCGNDAQAAAADFSFVIDSVQYVDYGSGPLKTISSHSFKSTGGGASYSLGWHNYADSVNVYAATIGSVKTGLMPFCTGCGYVTDGKCDIMGGLRCYIYNAAHASVNLVGETCDKGIPPTSVSEYTAAENSLCIHPNPAGEQVTLGRLPQGKHTLMVYNALGQLCYLSDRDEGGAAAIDIQNWPSGTYFVIVSNGQSECLKGRFMKL</sequence>
<organism evidence="3 4">
    <name type="scientific">Rurimicrobium arvi</name>
    <dbReference type="NCBI Taxonomy" id="2049916"/>
    <lineage>
        <taxon>Bacteria</taxon>
        <taxon>Pseudomonadati</taxon>
        <taxon>Bacteroidota</taxon>
        <taxon>Chitinophagia</taxon>
        <taxon>Chitinophagales</taxon>
        <taxon>Chitinophagaceae</taxon>
        <taxon>Rurimicrobium</taxon>
    </lineage>
</organism>
<accession>A0ABP8MNL0</accession>
<keyword evidence="4" id="KW-1185">Reference proteome</keyword>